<dbReference type="AlphaFoldDB" id="A0A9E7R3T4"/>
<dbReference type="InterPro" id="IPR053146">
    <property type="entry name" value="QDO-like"/>
</dbReference>
<protein>
    <submittedName>
        <fullName evidence="2">Cupin domain-containing protein</fullName>
    </submittedName>
</protein>
<dbReference type="InterPro" id="IPR013096">
    <property type="entry name" value="Cupin_2"/>
</dbReference>
<dbReference type="CDD" id="cd02208">
    <property type="entry name" value="cupin_RmlC-like"/>
    <property type="match status" value="1"/>
</dbReference>
<sequence>MAVHETPPGIDPTEPAYVENPVTGERALFHTPPDDPATDPLELDIWAVPEMVPLAEHVHPRQDETFTVEGGTLELVRDGEPTTHTAGETVTVPAGTPHTWRNPETTELHLTVRLEPGLRTEAFLRDLAALGERGELRADGSPSLLQVAALYDAYGYDLLHLASPPLRVQRLVFGALAPVARTLGYRADPVAAERE</sequence>
<evidence type="ECO:0000313" key="2">
    <source>
        <dbReference type="EMBL" id="UWM54913.1"/>
    </source>
</evidence>
<dbReference type="InterPro" id="IPR011051">
    <property type="entry name" value="RmlC_Cupin_sf"/>
</dbReference>
<name>A0A9E7R3T4_9EURY</name>
<accession>A0A9E7R3T4</accession>
<dbReference type="PANTHER" id="PTHR36440:SF1">
    <property type="entry name" value="PUTATIVE (AFU_ORTHOLOGUE AFUA_8G07350)-RELATED"/>
    <property type="match status" value="1"/>
</dbReference>
<gene>
    <name evidence="2" type="ORF">N0B31_01230</name>
</gene>
<dbReference type="PANTHER" id="PTHR36440">
    <property type="entry name" value="PUTATIVE (AFU_ORTHOLOGUE AFUA_8G07350)-RELATED"/>
    <property type="match status" value="1"/>
</dbReference>
<dbReference type="Pfam" id="PF07883">
    <property type="entry name" value="Cupin_2"/>
    <property type="match status" value="1"/>
</dbReference>
<dbReference type="InterPro" id="IPR014710">
    <property type="entry name" value="RmlC-like_jellyroll"/>
</dbReference>
<organism evidence="2 3">
    <name type="scientific">Salinirubellus salinus</name>
    <dbReference type="NCBI Taxonomy" id="1364945"/>
    <lineage>
        <taxon>Archaea</taxon>
        <taxon>Methanobacteriati</taxon>
        <taxon>Methanobacteriota</taxon>
        <taxon>Stenosarchaea group</taxon>
        <taxon>Halobacteria</taxon>
        <taxon>Halobacteriales</taxon>
        <taxon>Natronomonadaceae</taxon>
        <taxon>Salinirubellus</taxon>
    </lineage>
</organism>
<feature type="domain" description="Cupin type-2" evidence="1">
    <location>
        <begin position="56"/>
        <end position="111"/>
    </location>
</feature>
<dbReference type="SUPFAM" id="SSF51182">
    <property type="entry name" value="RmlC-like cupins"/>
    <property type="match status" value="1"/>
</dbReference>
<dbReference type="RefSeq" id="WP_260593940.1">
    <property type="nucleotide sequence ID" value="NZ_CP104003.1"/>
</dbReference>
<dbReference type="GeneID" id="74941002"/>
<dbReference type="Proteomes" id="UP001057580">
    <property type="component" value="Chromosome"/>
</dbReference>
<dbReference type="KEGG" id="ssai:N0B31_01230"/>
<dbReference type="Gene3D" id="2.60.120.10">
    <property type="entry name" value="Jelly Rolls"/>
    <property type="match status" value="1"/>
</dbReference>
<reference evidence="2" key="1">
    <citation type="submission" date="2022-09" db="EMBL/GenBank/DDBJ databases">
        <title>Diverse halophilic archaea isolated from saline environments.</title>
        <authorList>
            <person name="Cui H.-L."/>
        </authorList>
    </citation>
    <scope>NUCLEOTIDE SEQUENCE</scope>
    <source>
        <strain evidence="2">ZS-35-S2</strain>
    </source>
</reference>
<proteinExistence type="predicted"/>
<evidence type="ECO:0000313" key="3">
    <source>
        <dbReference type="Proteomes" id="UP001057580"/>
    </source>
</evidence>
<dbReference type="EMBL" id="CP104003">
    <property type="protein sequence ID" value="UWM54913.1"/>
    <property type="molecule type" value="Genomic_DNA"/>
</dbReference>
<evidence type="ECO:0000259" key="1">
    <source>
        <dbReference type="Pfam" id="PF07883"/>
    </source>
</evidence>
<keyword evidence="3" id="KW-1185">Reference proteome</keyword>